<dbReference type="OrthoDB" id="8439544at2759"/>
<protein>
    <submittedName>
        <fullName evidence="2">Uncharacterized protein</fullName>
    </submittedName>
</protein>
<evidence type="ECO:0000256" key="1">
    <source>
        <dbReference type="SAM" id="MobiDB-lite"/>
    </source>
</evidence>
<comment type="caution">
    <text evidence="2">The sequence shown here is derived from an EMBL/GenBank/DDBJ whole genome shotgun (WGS) entry which is preliminary data.</text>
</comment>
<feature type="region of interest" description="Disordered" evidence="1">
    <location>
        <begin position="64"/>
        <end position="83"/>
    </location>
</feature>
<accession>A0A9Q1EF09</accession>
<dbReference type="AlphaFoldDB" id="A0A9Q1EF09"/>
<dbReference type="Proteomes" id="UP001152622">
    <property type="component" value="Chromosome 18"/>
</dbReference>
<dbReference type="EMBL" id="JAINUF010000018">
    <property type="protein sequence ID" value="KAJ8337593.1"/>
    <property type="molecule type" value="Genomic_DNA"/>
</dbReference>
<evidence type="ECO:0000313" key="2">
    <source>
        <dbReference type="EMBL" id="KAJ8337593.1"/>
    </source>
</evidence>
<gene>
    <name evidence="2" type="ORF">SKAU_G00365590</name>
</gene>
<evidence type="ECO:0000313" key="3">
    <source>
        <dbReference type="Proteomes" id="UP001152622"/>
    </source>
</evidence>
<reference evidence="2" key="1">
    <citation type="journal article" date="2023" name="Science">
        <title>Genome structures resolve the early diversification of teleost fishes.</title>
        <authorList>
            <person name="Parey E."/>
            <person name="Louis A."/>
            <person name="Montfort J."/>
            <person name="Bouchez O."/>
            <person name="Roques C."/>
            <person name="Iampietro C."/>
            <person name="Lluch J."/>
            <person name="Castinel A."/>
            <person name="Donnadieu C."/>
            <person name="Desvignes T."/>
            <person name="Floi Bucao C."/>
            <person name="Jouanno E."/>
            <person name="Wen M."/>
            <person name="Mejri S."/>
            <person name="Dirks R."/>
            <person name="Jansen H."/>
            <person name="Henkel C."/>
            <person name="Chen W.J."/>
            <person name="Zahm M."/>
            <person name="Cabau C."/>
            <person name="Klopp C."/>
            <person name="Thompson A.W."/>
            <person name="Robinson-Rechavi M."/>
            <person name="Braasch I."/>
            <person name="Lecointre G."/>
            <person name="Bobe J."/>
            <person name="Postlethwait J.H."/>
            <person name="Berthelot C."/>
            <person name="Roest Crollius H."/>
            <person name="Guiguen Y."/>
        </authorList>
    </citation>
    <scope>NUCLEOTIDE SEQUENCE</scope>
    <source>
        <strain evidence="2">WJC10195</strain>
    </source>
</reference>
<name>A0A9Q1EF09_SYNKA</name>
<sequence>MCYLYKNKQKQAKTSQSTAGDQSEDPQELVYSQVQVVKKKERPKKQEQDEQVFYSEVKVSYNSKAVNHKPKRQEDTVYSSIRT</sequence>
<feature type="compositionally biased region" description="Polar residues" evidence="1">
    <location>
        <begin position="12"/>
        <end position="21"/>
    </location>
</feature>
<keyword evidence="3" id="KW-1185">Reference proteome</keyword>
<organism evidence="2 3">
    <name type="scientific">Synaphobranchus kaupii</name>
    <name type="common">Kaup's arrowtooth eel</name>
    <dbReference type="NCBI Taxonomy" id="118154"/>
    <lineage>
        <taxon>Eukaryota</taxon>
        <taxon>Metazoa</taxon>
        <taxon>Chordata</taxon>
        <taxon>Craniata</taxon>
        <taxon>Vertebrata</taxon>
        <taxon>Euteleostomi</taxon>
        <taxon>Actinopterygii</taxon>
        <taxon>Neopterygii</taxon>
        <taxon>Teleostei</taxon>
        <taxon>Anguilliformes</taxon>
        <taxon>Synaphobranchidae</taxon>
        <taxon>Synaphobranchus</taxon>
    </lineage>
</organism>
<feature type="region of interest" description="Disordered" evidence="1">
    <location>
        <begin position="1"/>
        <end position="27"/>
    </location>
</feature>
<proteinExistence type="predicted"/>